<dbReference type="Proteomes" id="UP000033531">
    <property type="component" value="Unassembled WGS sequence"/>
</dbReference>
<evidence type="ECO:0000256" key="1">
    <source>
        <dbReference type="ARBA" id="ARBA00022448"/>
    </source>
</evidence>
<dbReference type="GO" id="GO:0016887">
    <property type="term" value="F:ATP hydrolysis activity"/>
    <property type="evidence" value="ECO:0007669"/>
    <property type="project" value="InterPro"/>
</dbReference>
<dbReference type="PATRIC" id="fig|1218507.3.peg.167"/>
<dbReference type="InterPro" id="IPR051782">
    <property type="entry name" value="ABC_Transporter_VariousFunc"/>
</dbReference>
<dbReference type="PANTHER" id="PTHR42939">
    <property type="entry name" value="ABC TRANSPORTER ATP-BINDING PROTEIN ALBC-RELATED"/>
    <property type="match status" value="1"/>
</dbReference>
<evidence type="ECO:0000259" key="4">
    <source>
        <dbReference type="PROSITE" id="PS50893"/>
    </source>
</evidence>
<dbReference type="InterPro" id="IPR027417">
    <property type="entry name" value="P-loop_NTPase"/>
</dbReference>
<dbReference type="EMBL" id="QGLG01000001">
    <property type="protein sequence ID" value="PXY85990.1"/>
    <property type="molecule type" value="Genomic_DNA"/>
</dbReference>
<dbReference type="InterPro" id="IPR003593">
    <property type="entry name" value="AAA+_ATPase"/>
</dbReference>
<dbReference type="Pfam" id="PF00005">
    <property type="entry name" value="ABC_tran"/>
    <property type="match status" value="1"/>
</dbReference>
<dbReference type="HOGENOM" id="CLU_000604_1_2_9"/>
<keyword evidence="2" id="KW-0547">Nucleotide-binding</keyword>
<reference evidence="5 7" key="1">
    <citation type="submission" date="2015-01" db="EMBL/GenBank/DDBJ databases">
        <title>Comparative genomics of the lactic acid bacteria isolated from the honey bee gut.</title>
        <authorList>
            <person name="Ellegaard K.M."/>
            <person name="Tamarit D."/>
            <person name="Javelind E."/>
            <person name="Olofsson T."/>
            <person name="Andersson S.G."/>
            <person name="Vasquez A."/>
        </authorList>
    </citation>
    <scope>NUCLEOTIDE SEQUENCE [LARGE SCALE GENOMIC DNA]</scope>
    <source>
        <strain evidence="5 7">Hma8</strain>
    </source>
</reference>
<dbReference type="EMBL" id="JXLI01000001">
    <property type="protein sequence ID" value="KJY58705.1"/>
    <property type="molecule type" value="Genomic_DNA"/>
</dbReference>
<evidence type="ECO:0000256" key="2">
    <source>
        <dbReference type="ARBA" id="ARBA00022741"/>
    </source>
</evidence>
<feature type="domain" description="ABC transporter" evidence="4">
    <location>
        <begin position="2"/>
        <end position="230"/>
    </location>
</feature>
<gene>
    <name evidence="6" type="ORF">DK873_00095</name>
    <name evidence="5" type="ORF">JF74_00180</name>
</gene>
<dbReference type="InterPro" id="IPR017871">
    <property type="entry name" value="ABC_transporter-like_CS"/>
</dbReference>
<reference evidence="6 8" key="2">
    <citation type="submission" date="2018-05" db="EMBL/GenBank/DDBJ databases">
        <title>Reference genomes for bee gut microbiota database.</title>
        <authorList>
            <person name="Ellegaard K.M."/>
        </authorList>
    </citation>
    <scope>NUCLEOTIDE SEQUENCE [LARGE SCALE GENOMIC DNA]</scope>
    <source>
        <strain evidence="6 8">ESL0184</strain>
    </source>
</reference>
<dbReference type="Gene3D" id="3.40.50.300">
    <property type="entry name" value="P-loop containing nucleotide triphosphate hydrolases"/>
    <property type="match status" value="1"/>
</dbReference>
<keyword evidence="3 6" id="KW-0067">ATP-binding</keyword>
<dbReference type="InterPro" id="IPR003439">
    <property type="entry name" value="ABC_transporter-like_ATP-bd"/>
</dbReference>
<dbReference type="SUPFAM" id="SSF52540">
    <property type="entry name" value="P-loop containing nucleoside triphosphate hydrolases"/>
    <property type="match status" value="1"/>
</dbReference>
<dbReference type="OrthoDB" id="2365508at2"/>
<dbReference type="PANTHER" id="PTHR42939:SF1">
    <property type="entry name" value="ABC TRANSPORTER ATP-BINDING PROTEIN ALBC-RELATED"/>
    <property type="match status" value="1"/>
</dbReference>
<comment type="caution">
    <text evidence="5">The sequence shown here is derived from an EMBL/GenBank/DDBJ whole genome shotgun (WGS) entry which is preliminary data.</text>
</comment>
<evidence type="ECO:0000313" key="6">
    <source>
        <dbReference type="EMBL" id="PXY85990.1"/>
    </source>
</evidence>
<keyword evidence="8" id="KW-1185">Reference proteome</keyword>
<evidence type="ECO:0000256" key="3">
    <source>
        <dbReference type="ARBA" id="ARBA00022840"/>
    </source>
</evidence>
<protein>
    <submittedName>
        <fullName evidence="6">ABC transporter ATP-binding protein</fullName>
    </submittedName>
    <submittedName>
        <fullName evidence="5">ABC transporter ATPase component</fullName>
    </submittedName>
</protein>
<dbReference type="STRING" id="1218507.JF74_00180"/>
<evidence type="ECO:0000313" key="8">
    <source>
        <dbReference type="Proteomes" id="UP000247698"/>
    </source>
</evidence>
<dbReference type="Proteomes" id="UP000247698">
    <property type="component" value="Unassembled WGS sequence"/>
</dbReference>
<dbReference type="RefSeq" id="WP_046323988.1">
    <property type="nucleotide sequence ID" value="NZ_JBHTMT010000002.1"/>
</dbReference>
<name>A0A0F4LJD7_9LACO</name>
<evidence type="ECO:0000313" key="5">
    <source>
        <dbReference type="EMBL" id="KJY58705.1"/>
    </source>
</evidence>
<evidence type="ECO:0000313" key="7">
    <source>
        <dbReference type="Proteomes" id="UP000033531"/>
    </source>
</evidence>
<dbReference type="SMART" id="SM00382">
    <property type="entry name" value="AAA"/>
    <property type="match status" value="1"/>
</dbReference>
<organism evidence="5 7">
    <name type="scientific">Lactobacillus melliventris</name>
    <dbReference type="NCBI Taxonomy" id="1218507"/>
    <lineage>
        <taxon>Bacteria</taxon>
        <taxon>Bacillati</taxon>
        <taxon>Bacillota</taxon>
        <taxon>Bacilli</taxon>
        <taxon>Lactobacillales</taxon>
        <taxon>Lactobacillaceae</taxon>
        <taxon>Lactobacillus</taxon>
    </lineage>
</organism>
<dbReference type="CDD" id="cd03230">
    <property type="entry name" value="ABC_DR_subfamily_A"/>
    <property type="match status" value="1"/>
</dbReference>
<dbReference type="AlphaFoldDB" id="A0A0F4LJD7"/>
<sequence length="289" mass="33081">MLKINHLTLNFGEKKIFTDLSLAFEKGQIIGLVAPNGTGKSTLINIILHNLTPQKGFVEYNGMRYKNEHDIVKLHKQICAFPDQSELFPFMTGRDHLKLYADLWNKPEKSVNGIIDELNMSSYVDHKVETYSLGMKQRLCFAMVVAADTPVMLLDEVMNGLDPQNVALISKVLVNLKEKQKLIIMASHLLSNLQTYADRVLFLKDGAINKDFDNKKPDKQYLKVEKTEELMGFLSNLKYEELPDNLILIPISENNQDDLKALFLELLQHHIQCSIGRISIEELFDKIYD</sequence>
<dbReference type="PROSITE" id="PS00211">
    <property type="entry name" value="ABC_TRANSPORTER_1"/>
    <property type="match status" value="1"/>
</dbReference>
<keyword evidence="1" id="KW-0813">Transport</keyword>
<proteinExistence type="predicted"/>
<dbReference type="PROSITE" id="PS50893">
    <property type="entry name" value="ABC_TRANSPORTER_2"/>
    <property type="match status" value="1"/>
</dbReference>
<dbReference type="GO" id="GO:0005524">
    <property type="term" value="F:ATP binding"/>
    <property type="evidence" value="ECO:0007669"/>
    <property type="project" value="UniProtKB-KW"/>
</dbReference>
<accession>A0A0F4LJD7</accession>